<proteinExistence type="predicted"/>
<dbReference type="EMBL" id="MFUR01000009">
    <property type="protein sequence ID" value="OGI86846.1"/>
    <property type="molecule type" value="Genomic_DNA"/>
</dbReference>
<organism evidence="2 3">
    <name type="scientific">Candidatus Nomurabacteria bacterium RIFCSPLOWO2_01_FULL_36_16</name>
    <dbReference type="NCBI Taxonomy" id="1801767"/>
    <lineage>
        <taxon>Bacteria</taxon>
        <taxon>Candidatus Nomuraibacteriota</taxon>
    </lineage>
</organism>
<comment type="caution">
    <text evidence="2">The sequence shown here is derived from an EMBL/GenBank/DDBJ whole genome shotgun (WGS) entry which is preliminary data.</text>
</comment>
<reference evidence="2 3" key="1">
    <citation type="journal article" date="2016" name="Nat. Commun.">
        <title>Thousands of microbial genomes shed light on interconnected biogeochemical processes in an aquifer system.</title>
        <authorList>
            <person name="Anantharaman K."/>
            <person name="Brown C.T."/>
            <person name="Hug L.A."/>
            <person name="Sharon I."/>
            <person name="Castelle C.J."/>
            <person name="Probst A.J."/>
            <person name="Thomas B.C."/>
            <person name="Singh A."/>
            <person name="Wilkins M.J."/>
            <person name="Karaoz U."/>
            <person name="Brodie E.L."/>
            <person name="Williams K.H."/>
            <person name="Hubbard S.S."/>
            <person name="Banfield J.F."/>
        </authorList>
    </citation>
    <scope>NUCLEOTIDE SEQUENCE [LARGE SCALE GENOMIC DNA]</scope>
</reference>
<name>A0A1F6WY68_9BACT</name>
<feature type="transmembrane region" description="Helical" evidence="1">
    <location>
        <begin position="32"/>
        <end position="56"/>
    </location>
</feature>
<evidence type="ECO:0000313" key="3">
    <source>
        <dbReference type="Proteomes" id="UP000177001"/>
    </source>
</evidence>
<evidence type="ECO:0008006" key="4">
    <source>
        <dbReference type="Google" id="ProtNLM"/>
    </source>
</evidence>
<dbReference type="AlphaFoldDB" id="A0A1F6WY68"/>
<accession>A0A1F6WY68</accession>
<dbReference type="Proteomes" id="UP000177001">
    <property type="component" value="Unassembled WGS sequence"/>
</dbReference>
<sequence>MIKIIKKNKACPPSRMFQSQPAHEGLAGRRGFVILFAVTLSAIFLSVALGVSNIALKESKFSTSAKETNDAFFAAGSGVEYVYYKNINDNPPFCSYTLGDPTDANCPTTSVSNLGNSGDDCARVDATKSTNNNGTPLDTSDDYVLLTITSKGYNNSSPSCPPTANYVEREIKAFFRD</sequence>
<gene>
    <name evidence="2" type="ORF">A3A91_03150</name>
</gene>
<protein>
    <recommendedName>
        <fullName evidence="4">Type 4 fimbrial biogenesis protein PilX N-terminal domain-containing protein</fullName>
    </recommendedName>
</protein>
<keyword evidence="1" id="KW-0812">Transmembrane</keyword>
<evidence type="ECO:0000256" key="1">
    <source>
        <dbReference type="SAM" id="Phobius"/>
    </source>
</evidence>
<keyword evidence="1" id="KW-0472">Membrane</keyword>
<evidence type="ECO:0000313" key="2">
    <source>
        <dbReference type="EMBL" id="OGI86846.1"/>
    </source>
</evidence>
<keyword evidence="1" id="KW-1133">Transmembrane helix</keyword>